<comment type="caution">
    <text evidence="1">The sequence shown here is derived from an EMBL/GenBank/DDBJ whole genome shotgun (WGS) entry which is preliminary data.</text>
</comment>
<reference evidence="1" key="1">
    <citation type="journal article" date="2015" name="Nature">
        <title>Complex archaea that bridge the gap between prokaryotes and eukaryotes.</title>
        <authorList>
            <person name="Spang A."/>
            <person name="Saw J.H."/>
            <person name="Jorgensen S.L."/>
            <person name="Zaremba-Niedzwiedzka K."/>
            <person name="Martijn J."/>
            <person name="Lind A.E."/>
            <person name="van Eijk R."/>
            <person name="Schleper C."/>
            <person name="Guy L."/>
            <person name="Ettema T.J."/>
        </authorList>
    </citation>
    <scope>NUCLEOTIDE SEQUENCE</scope>
</reference>
<dbReference type="EMBL" id="LAZR01032411">
    <property type="protein sequence ID" value="KKL50968.1"/>
    <property type="molecule type" value="Genomic_DNA"/>
</dbReference>
<sequence length="82" mass="8953">MPTFHVKLTKASNTSVKHSFLLALDKEGAPRVRLGSREKEAAKAGQRGTIVIQSLHKGSGQHVSRDPMMYEFADGMFADKPG</sequence>
<evidence type="ECO:0000313" key="1">
    <source>
        <dbReference type="EMBL" id="KKL50968.1"/>
    </source>
</evidence>
<dbReference type="AlphaFoldDB" id="A0A0F9CNM9"/>
<name>A0A0F9CNM9_9ZZZZ</name>
<proteinExistence type="predicted"/>
<protein>
    <submittedName>
        <fullName evidence="1">Uncharacterized protein</fullName>
    </submittedName>
</protein>
<organism evidence="1">
    <name type="scientific">marine sediment metagenome</name>
    <dbReference type="NCBI Taxonomy" id="412755"/>
    <lineage>
        <taxon>unclassified sequences</taxon>
        <taxon>metagenomes</taxon>
        <taxon>ecological metagenomes</taxon>
    </lineage>
</organism>
<feature type="non-terminal residue" evidence="1">
    <location>
        <position position="82"/>
    </location>
</feature>
<gene>
    <name evidence="1" type="ORF">LCGC14_2300170</name>
</gene>
<accession>A0A0F9CNM9</accession>